<dbReference type="PANTHER" id="PTHR45828">
    <property type="entry name" value="CYTOCHROME B561/FERRIC REDUCTASE TRANSMEMBRANE"/>
    <property type="match status" value="1"/>
</dbReference>
<feature type="chain" id="PRO_5044887630" description="Reelin domain-containing protein" evidence="9">
    <location>
        <begin position="21"/>
        <end position="276"/>
    </location>
</feature>
<dbReference type="Pfam" id="PF02014">
    <property type="entry name" value="Reeler"/>
    <property type="match status" value="1"/>
</dbReference>
<evidence type="ECO:0000256" key="4">
    <source>
        <dbReference type="ARBA" id="ARBA00022529"/>
    </source>
</evidence>
<feature type="non-terminal residue" evidence="11">
    <location>
        <position position="1"/>
    </location>
</feature>
<evidence type="ECO:0000256" key="9">
    <source>
        <dbReference type="SAM" id="SignalP"/>
    </source>
</evidence>
<keyword evidence="3" id="KW-0964">Secreted</keyword>
<comment type="caution">
    <text evidence="11">The sequence shown here is derived from an EMBL/GenBank/DDBJ whole genome shotgun (WGS) entry which is preliminary data.</text>
</comment>
<keyword evidence="12" id="KW-1185">Reference proteome</keyword>
<dbReference type="PANTHER" id="PTHR45828:SF9">
    <property type="entry name" value="CELL WALL INTEGRITY AND STRESS RESPONSE COMPONENT 4-LIKE-RELATED"/>
    <property type="match status" value="1"/>
</dbReference>
<feature type="domain" description="Reelin" evidence="10">
    <location>
        <begin position="30"/>
        <end position="116"/>
    </location>
</feature>
<keyword evidence="4" id="KW-0929">Antimicrobial</keyword>
<comment type="subcellular location">
    <subcellularLocation>
        <location evidence="1">Secreted</location>
    </subcellularLocation>
</comment>
<comment type="similarity">
    <text evidence="2">Belongs to the insect defense protein family.</text>
</comment>
<evidence type="ECO:0000256" key="7">
    <source>
        <dbReference type="ARBA" id="ARBA00022859"/>
    </source>
</evidence>
<name>A0ABD0M8A4_9CAEN</name>
<dbReference type="InterPro" id="IPR042307">
    <property type="entry name" value="Reeler_sf"/>
</dbReference>
<dbReference type="Gene3D" id="2.60.40.4060">
    <property type="entry name" value="Reeler domain"/>
    <property type="match status" value="1"/>
</dbReference>
<evidence type="ECO:0000256" key="8">
    <source>
        <dbReference type="ARBA" id="ARBA00023022"/>
    </source>
</evidence>
<accession>A0ABD0M8A4</accession>
<dbReference type="Proteomes" id="UP001519460">
    <property type="component" value="Unassembled WGS sequence"/>
</dbReference>
<dbReference type="EMBL" id="JACVVK020000002">
    <property type="protein sequence ID" value="KAK7508160.1"/>
    <property type="molecule type" value="Genomic_DNA"/>
</dbReference>
<evidence type="ECO:0000256" key="6">
    <source>
        <dbReference type="ARBA" id="ARBA00022729"/>
    </source>
</evidence>
<organism evidence="11 12">
    <name type="scientific">Batillaria attramentaria</name>
    <dbReference type="NCBI Taxonomy" id="370345"/>
    <lineage>
        <taxon>Eukaryota</taxon>
        <taxon>Metazoa</taxon>
        <taxon>Spiralia</taxon>
        <taxon>Lophotrochozoa</taxon>
        <taxon>Mollusca</taxon>
        <taxon>Gastropoda</taxon>
        <taxon>Caenogastropoda</taxon>
        <taxon>Sorbeoconcha</taxon>
        <taxon>Cerithioidea</taxon>
        <taxon>Batillariidae</taxon>
        <taxon>Batillaria</taxon>
    </lineage>
</organism>
<gene>
    <name evidence="11" type="ORF">BaRGS_00000399</name>
</gene>
<evidence type="ECO:0000256" key="2">
    <source>
        <dbReference type="ARBA" id="ARBA00008501"/>
    </source>
</evidence>
<dbReference type="InterPro" id="IPR051237">
    <property type="entry name" value="Ferric-chelate_Red/DefProt"/>
</dbReference>
<dbReference type="GO" id="GO:0042742">
    <property type="term" value="P:defense response to bacterium"/>
    <property type="evidence" value="ECO:0007669"/>
    <property type="project" value="UniProtKB-KW"/>
</dbReference>
<dbReference type="InterPro" id="IPR002861">
    <property type="entry name" value="Reeler_dom"/>
</dbReference>
<evidence type="ECO:0000256" key="1">
    <source>
        <dbReference type="ARBA" id="ARBA00004613"/>
    </source>
</evidence>
<evidence type="ECO:0000256" key="3">
    <source>
        <dbReference type="ARBA" id="ARBA00022525"/>
    </source>
</evidence>
<dbReference type="GO" id="GO:0005576">
    <property type="term" value="C:extracellular region"/>
    <property type="evidence" value="ECO:0007669"/>
    <property type="project" value="UniProtKB-SubCell"/>
</dbReference>
<keyword evidence="7" id="KW-0391">Immunity</keyword>
<evidence type="ECO:0000313" key="12">
    <source>
        <dbReference type="Proteomes" id="UP001519460"/>
    </source>
</evidence>
<evidence type="ECO:0000256" key="5">
    <source>
        <dbReference type="ARBA" id="ARBA00022588"/>
    </source>
</evidence>
<feature type="signal peptide" evidence="9">
    <location>
        <begin position="1"/>
        <end position="20"/>
    </location>
</feature>
<evidence type="ECO:0000313" key="11">
    <source>
        <dbReference type="EMBL" id="KAK7508160.1"/>
    </source>
</evidence>
<keyword evidence="8" id="KW-0044">Antibiotic</keyword>
<dbReference type="CDD" id="cd08544">
    <property type="entry name" value="Reeler"/>
    <property type="match status" value="1"/>
</dbReference>
<dbReference type="GO" id="GO:0045087">
    <property type="term" value="P:innate immune response"/>
    <property type="evidence" value="ECO:0007669"/>
    <property type="project" value="UniProtKB-KW"/>
</dbReference>
<keyword evidence="5" id="KW-0399">Innate immunity</keyword>
<proteinExistence type="inferred from homology"/>
<evidence type="ECO:0000259" key="10">
    <source>
        <dbReference type="Pfam" id="PF02014"/>
    </source>
</evidence>
<dbReference type="AlphaFoldDB" id="A0ABD0M8A4"/>
<keyword evidence="6 9" id="KW-0732">Signal</keyword>
<sequence>VVIPLTVALFPLLLLPPAAAFGTGPPLDACATMFPVGHGFDAQLVPPPYELSVSTTQVTLGSTVTVTLKVKDGFGQEYFEGIFVQARLASCESVTPVGTFSIPQHEFLKLLSCGGVSSWPRHHSLVPFLRLFIKPSNMRRQWGFKSSVCVKTQEVVNREKKAKKKSQSELNLQTQQRCGSWAEFPTDFSDIHMDCSTSWASPTATVVKEKNIFWTNVFSPYIGDPSLGGYGGISRCKVVTKRERAATVMGSASSSSATSSLIFVAVVTANGLARFF</sequence>
<reference evidence="11 12" key="1">
    <citation type="journal article" date="2023" name="Sci. Data">
        <title>Genome assembly of the Korean intertidal mud-creeper Batillaria attramentaria.</title>
        <authorList>
            <person name="Patra A.K."/>
            <person name="Ho P.T."/>
            <person name="Jun S."/>
            <person name="Lee S.J."/>
            <person name="Kim Y."/>
            <person name="Won Y.J."/>
        </authorList>
    </citation>
    <scope>NUCLEOTIDE SEQUENCE [LARGE SCALE GENOMIC DNA]</scope>
    <source>
        <strain evidence="11">Wonlab-2016</strain>
    </source>
</reference>
<protein>
    <recommendedName>
        <fullName evidence="10">Reelin domain-containing protein</fullName>
    </recommendedName>
</protein>